<dbReference type="GO" id="GO:0051539">
    <property type="term" value="F:4 iron, 4 sulfur cluster binding"/>
    <property type="evidence" value="ECO:0007669"/>
    <property type="project" value="UniProtKB-KW"/>
</dbReference>
<keyword evidence="8" id="KW-0067">ATP-binding</keyword>
<dbReference type="PANTHER" id="PTHR11472">
    <property type="entry name" value="DNA REPAIR DEAD HELICASE RAD3/XP-D SUBFAMILY MEMBER"/>
    <property type="match status" value="1"/>
</dbReference>
<comment type="caution">
    <text evidence="18">The sequence shown here is derived from an EMBL/GenBank/DDBJ whole genome shotgun (WGS) entry which is preliminary data.</text>
</comment>
<dbReference type="InterPro" id="IPR014001">
    <property type="entry name" value="Helicase_ATP-bd"/>
</dbReference>
<keyword evidence="9" id="KW-0408">Iron</keyword>
<evidence type="ECO:0000256" key="14">
    <source>
        <dbReference type="ARBA" id="ARBA00038058"/>
    </source>
</evidence>
<dbReference type="Pfam" id="PF06733">
    <property type="entry name" value="DEAD_2"/>
    <property type="match status" value="1"/>
</dbReference>
<evidence type="ECO:0000256" key="15">
    <source>
        <dbReference type="ARBA" id="ARBA00044969"/>
    </source>
</evidence>
<evidence type="ECO:0000256" key="16">
    <source>
        <dbReference type="ARBA" id="ARBA00048954"/>
    </source>
</evidence>
<dbReference type="InterPro" id="IPR006555">
    <property type="entry name" value="ATP-dep_Helicase_C"/>
</dbReference>
<evidence type="ECO:0000313" key="19">
    <source>
        <dbReference type="Proteomes" id="UP000430345"/>
    </source>
</evidence>
<evidence type="ECO:0000256" key="11">
    <source>
        <dbReference type="ARBA" id="ARBA00023125"/>
    </source>
</evidence>
<evidence type="ECO:0000256" key="1">
    <source>
        <dbReference type="ARBA" id="ARBA00001966"/>
    </source>
</evidence>
<dbReference type="AlphaFoldDB" id="A0A6I1MN86"/>
<keyword evidence="4" id="KW-0547">Nucleotide-binding</keyword>
<protein>
    <recommendedName>
        <fullName evidence="15">DNA 5'-3' helicase</fullName>
        <ecNumber evidence="15">5.6.2.3</ecNumber>
    </recommendedName>
</protein>
<dbReference type="GO" id="GO:0043139">
    <property type="term" value="F:5'-3' DNA helicase activity"/>
    <property type="evidence" value="ECO:0007669"/>
    <property type="project" value="UniProtKB-EC"/>
</dbReference>
<accession>A0A6I1MN86</accession>
<organism evidence="18 19">
    <name type="scientific">Clostridium tarantellae</name>
    <dbReference type="NCBI Taxonomy" id="39493"/>
    <lineage>
        <taxon>Bacteria</taxon>
        <taxon>Bacillati</taxon>
        <taxon>Bacillota</taxon>
        <taxon>Clostridia</taxon>
        <taxon>Eubacteriales</taxon>
        <taxon>Clostridiaceae</taxon>
        <taxon>Clostridium</taxon>
    </lineage>
</organism>
<dbReference type="GO" id="GO:0046872">
    <property type="term" value="F:metal ion binding"/>
    <property type="evidence" value="ECO:0007669"/>
    <property type="project" value="UniProtKB-KW"/>
</dbReference>
<evidence type="ECO:0000256" key="10">
    <source>
        <dbReference type="ARBA" id="ARBA00023014"/>
    </source>
</evidence>
<dbReference type="InterPro" id="IPR006554">
    <property type="entry name" value="Helicase-like_DEXD_c2"/>
</dbReference>
<keyword evidence="19" id="KW-1185">Reference proteome</keyword>
<reference evidence="18 19" key="1">
    <citation type="submission" date="2019-10" db="EMBL/GenBank/DDBJ databases">
        <title>The Genome Sequence of Clostridium tarantellae Isolated from Fish Brain.</title>
        <authorList>
            <person name="Bano L."/>
            <person name="Kiel M."/>
            <person name="Sales G."/>
            <person name="Doxey A.C."/>
            <person name="Mansfield M.J."/>
            <person name="Schiavone M."/>
            <person name="Rossetto O."/>
            <person name="Pirazzini M."/>
            <person name="Dobrindt U."/>
            <person name="Montecucco C."/>
        </authorList>
    </citation>
    <scope>NUCLEOTIDE SEQUENCE [LARGE SCALE GENOMIC DNA]</scope>
    <source>
        <strain evidence="18 19">DSM 3997</strain>
    </source>
</reference>
<gene>
    <name evidence="18" type="ORF">GBZ86_11745</name>
</gene>
<dbReference type="InterPro" id="IPR042493">
    <property type="entry name" value="XPD_DNA_FeS"/>
</dbReference>
<dbReference type="InterPro" id="IPR010614">
    <property type="entry name" value="RAD3-like_helicase_DEAD"/>
</dbReference>
<sequence length="784" mass="92564">MRKGIKVSIRSLIEFVMRHGSIDNRYSNSVKAIEGTRAHKKIQKSYKENYMAEFSLKYEFNYEGINIKVDGRADGILLEEENVVIDEIKTTTRDVLNIDEDFNPLHWAQGKCYGFIYAKDNNLDNIDIQLTYYNIETMAIKYLRKTYTYRELEEFFFGLIKEYSYWAKMEERWIEKRDASIKALEFPFKTYRKGQRELAIRVYKAIVEGKKCFAQAPTGIGKTISALFPTIKSMGEEYTSKIFYLTAKTITREVAEKSITLMKEKHLNIKSLTLTAKDKVCKMDDTNCNPDYCPYAKGYFDKINNCLKEILKEYDEFNRSTINELSEKYKLCPFELALDLTLWCDIIICDYNYVFDPKVALKRFFQDKKTDYTLLIDEAHNLVDRGRDMYSVKLSKENIMVLKRYFSKKDKLIHNSLNKINKYFISKKNLLEELQEYYLIENEEPLELYTMLRIFLQRVDEYLAQHKEENKELLDFYFNVHSFLNISEFYDENYITLVESDNKNVTIKLYCVNPSKLLIERMDKAKSTSIFSATLLPINYFKELYGYNEEDYLVNLSSPFNSNNRLILIGNKIDTTYHKRKETSKDIIKYIKAFIEAKKGNYMVFFPSYKYMELIYEKIKEEEFNLNIVMQENNMSEEDKEKFLLKYVEDNEESHIGFCVLGGHFSEGIDLIHDKLVGVIIVGVGMPQIGVERNIIKDYFDKKEGMGFQYAYLYAGMVKVLQAAGRCIRTEKDKGVIMFLDNRYSKSAYYNIFPKDYFPNVIMKQSNQVKEVCKTFWSIKKDGE</sequence>
<keyword evidence="12" id="KW-0234">DNA repair</keyword>
<keyword evidence="6" id="KW-0378">Hydrolase</keyword>
<keyword evidence="2" id="KW-0004">4Fe-4S</keyword>
<dbReference type="Proteomes" id="UP000430345">
    <property type="component" value="Unassembled WGS sequence"/>
</dbReference>
<dbReference type="SMART" id="SM00488">
    <property type="entry name" value="DEXDc2"/>
    <property type="match status" value="1"/>
</dbReference>
<dbReference type="Pfam" id="PF00270">
    <property type="entry name" value="DEAD"/>
    <property type="match status" value="1"/>
</dbReference>
<evidence type="ECO:0000256" key="6">
    <source>
        <dbReference type="ARBA" id="ARBA00022801"/>
    </source>
</evidence>
<dbReference type="SUPFAM" id="SSF52540">
    <property type="entry name" value="P-loop containing nucleoside triphosphate hydrolases"/>
    <property type="match status" value="2"/>
</dbReference>
<keyword evidence="5" id="KW-0227">DNA damage</keyword>
<evidence type="ECO:0000313" key="18">
    <source>
        <dbReference type="EMBL" id="MPQ44430.1"/>
    </source>
</evidence>
<dbReference type="GO" id="GO:0006281">
    <property type="term" value="P:DNA repair"/>
    <property type="evidence" value="ECO:0007669"/>
    <property type="project" value="UniProtKB-KW"/>
</dbReference>
<dbReference type="SMART" id="SM00487">
    <property type="entry name" value="DEXDc"/>
    <property type="match status" value="1"/>
</dbReference>
<dbReference type="InterPro" id="IPR014013">
    <property type="entry name" value="Helic_SF1/SF2_ATP-bd_DinG/Rad3"/>
</dbReference>
<dbReference type="PANTHER" id="PTHR11472:SF34">
    <property type="entry name" value="REGULATOR OF TELOMERE ELONGATION HELICASE 1"/>
    <property type="match status" value="1"/>
</dbReference>
<dbReference type="EMBL" id="WHJC01000213">
    <property type="protein sequence ID" value="MPQ44430.1"/>
    <property type="molecule type" value="Genomic_DNA"/>
</dbReference>
<dbReference type="InterPro" id="IPR027417">
    <property type="entry name" value="P-loop_NTPase"/>
</dbReference>
<keyword evidence="13" id="KW-0413">Isomerase</keyword>
<evidence type="ECO:0000256" key="3">
    <source>
        <dbReference type="ARBA" id="ARBA00022723"/>
    </source>
</evidence>
<evidence type="ECO:0000256" key="7">
    <source>
        <dbReference type="ARBA" id="ARBA00022806"/>
    </source>
</evidence>
<evidence type="ECO:0000256" key="9">
    <source>
        <dbReference type="ARBA" id="ARBA00023004"/>
    </source>
</evidence>
<dbReference type="GO" id="GO:0005524">
    <property type="term" value="F:ATP binding"/>
    <property type="evidence" value="ECO:0007669"/>
    <property type="project" value="UniProtKB-KW"/>
</dbReference>
<comment type="similarity">
    <text evidence="14">Belongs to the helicase family. DinG subfamily.</text>
</comment>
<keyword evidence="10" id="KW-0411">Iron-sulfur</keyword>
<dbReference type="GO" id="GO:0016818">
    <property type="term" value="F:hydrolase activity, acting on acid anhydrides, in phosphorus-containing anhydrides"/>
    <property type="evidence" value="ECO:0007669"/>
    <property type="project" value="InterPro"/>
</dbReference>
<dbReference type="SMART" id="SM00491">
    <property type="entry name" value="HELICc2"/>
    <property type="match status" value="1"/>
</dbReference>
<dbReference type="Gene3D" id="1.10.275.40">
    <property type="match status" value="1"/>
</dbReference>
<evidence type="ECO:0000256" key="8">
    <source>
        <dbReference type="ARBA" id="ARBA00022840"/>
    </source>
</evidence>
<evidence type="ECO:0000256" key="13">
    <source>
        <dbReference type="ARBA" id="ARBA00023235"/>
    </source>
</evidence>
<dbReference type="InterPro" id="IPR045028">
    <property type="entry name" value="DinG/Rad3-like"/>
</dbReference>
<evidence type="ECO:0000259" key="17">
    <source>
        <dbReference type="PROSITE" id="PS51193"/>
    </source>
</evidence>
<dbReference type="RefSeq" id="WP_152890892.1">
    <property type="nucleotide sequence ID" value="NZ_WHJC01000213.1"/>
</dbReference>
<evidence type="ECO:0000256" key="4">
    <source>
        <dbReference type="ARBA" id="ARBA00022741"/>
    </source>
</evidence>
<dbReference type="GO" id="GO:0003677">
    <property type="term" value="F:DNA binding"/>
    <property type="evidence" value="ECO:0007669"/>
    <property type="project" value="UniProtKB-KW"/>
</dbReference>
<dbReference type="OrthoDB" id="9765586at2"/>
<keyword evidence="7 18" id="KW-0347">Helicase</keyword>
<dbReference type="Pfam" id="PF13307">
    <property type="entry name" value="Helicase_C_2"/>
    <property type="match status" value="1"/>
</dbReference>
<dbReference type="InterPro" id="IPR011545">
    <property type="entry name" value="DEAD/DEAH_box_helicase_dom"/>
</dbReference>
<keyword evidence="11" id="KW-0238">DNA-binding</keyword>
<proteinExistence type="inferred from homology"/>
<evidence type="ECO:0000256" key="12">
    <source>
        <dbReference type="ARBA" id="ARBA00023204"/>
    </source>
</evidence>
<comment type="catalytic activity">
    <reaction evidence="16">
        <text>ATP + H2O = ADP + phosphate + H(+)</text>
        <dbReference type="Rhea" id="RHEA:13065"/>
        <dbReference type="ChEBI" id="CHEBI:15377"/>
        <dbReference type="ChEBI" id="CHEBI:15378"/>
        <dbReference type="ChEBI" id="CHEBI:30616"/>
        <dbReference type="ChEBI" id="CHEBI:43474"/>
        <dbReference type="ChEBI" id="CHEBI:456216"/>
        <dbReference type="EC" id="5.6.2.3"/>
    </reaction>
</comment>
<evidence type="ECO:0000256" key="2">
    <source>
        <dbReference type="ARBA" id="ARBA00022485"/>
    </source>
</evidence>
<feature type="domain" description="Helicase ATP-binding" evidence="17">
    <location>
        <begin position="181"/>
        <end position="437"/>
    </location>
</feature>
<keyword evidence="3" id="KW-0479">Metal-binding</keyword>
<dbReference type="EC" id="5.6.2.3" evidence="15"/>
<comment type="cofactor">
    <cofactor evidence="1">
        <name>[4Fe-4S] cluster</name>
        <dbReference type="ChEBI" id="CHEBI:49883"/>
    </cofactor>
</comment>
<evidence type="ECO:0000256" key="5">
    <source>
        <dbReference type="ARBA" id="ARBA00022763"/>
    </source>
</evidence>
<dbReference type="Gene3D" id="1.10.30.20">
    <property type="entry name" value="Bacterial XPD DNA helicase, FeS cluster domain"/>
    <property type="match status" value="1"/>
</dbReference>
<dbReference type="PROSITE" id="PS51193">
    <property type="entry name" value="HELICASE_ATP_BIND_2"/>
    <property type="match status" value="1"/>
</dbReference>
<name>A0A6I1MN86_9CLOT</name>
<dbReference type="Gene3D" id="3.40.50.300">
    <property type="entry name" value="P-loop containing nucleotide triphosphate hydrolases"/>
    <property type="match status" value="2"/>
</dbReference>